<gene>
    <name evidence="11" type="ORF">FRX48_06099</name>
</gene>
<keyword evidence="2" id="KW-0813">Transport</keyword>
<proteinExistence type="predicted"/>
<name>A0A5M8PP35_9LECA</name>
<evidence type="ECO:0000256" key="7">
    <source>
        <dbReference type="SAM" id="MobiDB-lite"/>
    </source>
</evidence>
<protein>
    <submittedName>
        <fullName evidence="11">Mitochondrial import receptor subunit</fullName>
    </submittedName>
</protein>
<dbReference type="Proteomes" id="UP000324767">
    <property type="component" value="Unassembled WGS sequence"/>
</dbReference>
<evidence type="ECO:0000256" key="3">
    <source>
        <dbReference type="ARBA" id="ARBA00022787"/>
    </source>
</evidence>
<evidence type="ECO:0000313" key="12">
    <source>
        <dbReference type="Proteomes" id="UP000324767"/>
    </source>
</evidence>
<sequence length="428" mass="46315">MRLILDLLSLVAAFPIGTRSKIPSKLLKFPILLERLCWCCRIVDRQKPWYLDSIEDFSPKPSHRITALNNEELPALHDQARWIGGFENIADYLRDYSGGQWDLDSDLSPQQAADSTAFSTFLHTHLSPLLLLSLYVSSTNYPLTRTAYTPLLPAPTQYLIPPRLRATAKERTAHLNLSSLDLDLDNPASDPNKTAQIIPPSLRKPNPSVTAALNRGEAAARFKLSALTQAALSPLQQLLGSKQYLLTSSPADHPTRLDCLLLGYLALALIPPLPQSWLADTLSAHHAPLCAYVRASLSAIGALDVRLEDALLAPPDPETETGTKSTEDVPRSSTSTSASLPWQRPRARPFASAAAIVLEHARAALPFRAMSAVRPPASSSSARRTGAPASPYPHTQPLSPPRPLPPTTLLPHVLSLGAAALAVGAYVA</sequence>
<keyword evidence="3" id="KW-1000">Mitochondrion outer membrane</keyword>
<reference evidence="11 12" key="1">
    <citation type="submission" date="2019-09" db="EMBL/GenBank/DDBJ databases">
        <title>The hologenome of the rock-dwelling lichen Lasallia pustulata.</title>
        <authorList>
            <person name="Greshake Tzovaras B."/>
            <person name="Segers F."/>
            <person name="Bicker A."/>
            <person name="Dal Grande F."/>
            <person name="Otte J."/>
            <person name="Hankeln T."/>
            <person name="Schmitt I."/>
            <person name="Ebersberger I."/>
        </authorList>
    </citation>
    <scope>NUCLEOTIDE SEQUENCE [LARGE SCALE GENOMIC DNA]</scope>
    <source>
        <strain evidence="11">A1-1</strain>
    </source>
</reference>
<feature type="signal peptide" evidence="8">
    <location>
        <begin position="1"/>
        <end position="20"/>
    </location>
</feature>
<evidence type="ECO:0000259" key="9">
    <source>
        <dbReference type="Pfam" id="PF10568"/>
    </source>
</evidence>
<dbReference type="InterPro" id="IPR033468">
    <property type="entry name" value="Metaxin_GST"/>
</dbReference>
<dbReference type="OrthoDB" id="5835136at2759"/>
<feature type="region of interest" description="Disordered" evidence="7">
    <location>
        <begin position="375"/>
        <end position="404"/>
    </location>
</feature>
<accession>A0A5M8PP35</accession>
<evidence type="ECO:0000256" key="4">
    <source>
        <dbReference type="ARBA" id="ARBA00022927"/>
    </source>
</evidence>
<feature type="domain" description="Mitochondrial outer membrane transport complex Sam37/metaxin N-terminal" evidence="9">
    <location>
        <begin position="49"/>
        <end position="165"/>
    </location>
</feature>
<dbReference type="AlphaFoldDB" id="A0A5M8PP35"/>
<feature type="compositionally biased region" description="Polar residues" evidence="7">
    <location>
        <begin position="331"/>
        <end position="340"/>
    </location>
</feature>
<keyword evidence="5" id="KW-0496">Mitochondrion</keyword>
<comment type="subcellular location">
    <subcellularLocation>
        <location evidence="1">Mitochondrion outer membrane</location>
    </subcellularLocation>
</comment>
<dbReference type="InterPro" id="IPR019564">
    <property type="entry name" value="Sam37/metaxin_N"/>
</dbReference>
<keyword evidence="4" id="KW-0653">Protein transport</keyword>
<dbReference type="GO" id="GO:0007005">
    <property type="term" value="P:mitochondrion organization"/>
    <property type="evidence" value="ECO:0007669"/>
    <property type="project" value="TreeGrafter"/>
</dbReference>
<organism evidence="11 12">
    <name type="scientific">Lasallia pustulata</name>
    <dbReference type="NCBI Taxonomy" id="136370"/>
    <lineage>
        <taxon>Eukaryota</taxon>
        <taxon>Fungi</taxon>
        <taxon>Dikarya</taxon>
        <taxon>Ascomycota</taxon>
        <taxon>Pezizomycotina</taxon>
        <taxon>Lecanoromycetes</taxon>
        <taxon>OSLEUM clade</taxon>
        <taxon>Umbilicariomycetidae</taxon>
        <taxon>Umbilicariales</taxon>
        <taxon>Umbilicariaceae</taxon>
        <taxon>Lasallia</taxon>
    </lineage>
</organism>
<evidence type="ECO:0000256" key="8">
    <source>
        <dbReference type="SAM" id="SignalP"/>
    </source>
</evidence>
<evidence type="ECO:0000256" key="6">
    <source>
        <dbReference type="ARBA" id="ARBA00023136"/>
    </source>
</evidence>
<keyword evidence="6" id="KW-0472">Membrane</keyword>
<evidence type="ECO:0000313" key="11">
    <source>
        <dbReference type="EMBL" id="KAA6410676.1"/>
    </source>
</evidence>
<feature type="domain" description="Metaxin glutathione S-transferase" evidence="10">
    <location>
        <begin position="229"/>
        <end position="294"/>
    </location>
</feature>
<dbReference type="GO" id="GO:0001401">
    <property type="term" value="C:SAM complex"/>
    <property type="evidence" value="ECO:0007669"/>
    <property type="project" value="InterPro"/>
</dbReference>
<dbReference type="PANTHER" id="PTHR12289:SF41">
    <property type="entry name" value="FAILED AXON CONNECTIONS-RELATED"/>
    <property type="match status" value="1"/>
</dbReference>
<keyword evidence="11" id="KW-0675">Receptor</keyword>
<feature type="region of interest" description="Disordered" evidence="7">
    <location>
        <begin position="312"/>
        <end position="345"/>
    </location>
</feature>
<evidence type="ECO:0000256" key="5">
    <source>
        <dbReference type="ARBA" id="ARBA00023128"/>
    </source>
</evidence>
<keyword evidence="8" id="KW-0732">Signal</keyword>
<dbReference type="PANTHER" id="PTHR12289">
    <property type="entry name" value="METAXIN RELATED"/>
    <property type="match status" value="1"/>
</dbReference>
<dbReference type="EMBL" id="VXIT01000009">
    <property type="protein sequence ID" value="KAA6410676.1"/>
    <property type="molecule type" value="Genomic_DNA"/>
</dbReference>
<evidence type="ECO:0000259" key="10">
    <source>
        <dbReference type="Pfam" id="PF17171"/>
    </source>
</evidence>
<dbReference type="Pfam" id="PF17171">
    <property type="entry name" value="GST_C_6"/>
    <property type="match status" value="1"/>
</dbReference>
<dbReference type="Pfam" id="PF10568">
    <property type="entry name" value="Tom37"/>
    <property type="match status" value="1"/>
</dbReference>
<evidence type="ECO:0000256" key="1">
    <source>
        <dbReference type="ARBA" id="ARBA00004294"/>
    </source>
</evidence>
<dbReference type="GO" id="GO:0015031">
    <property type="term" value="P:protein transport"/>
    <property type="evidence" value="ECO:0007669"/>
    <property type="project" value="UniProtKB-KW"/>
</dbReference>
<evidence type="ECO:0000256" key="2">
    <source>
        <dbReference type="ARBA" id="ARBA00022448"/>
    </source>
</evidence>
<feature type="chain" id="PRO_5024434608" evidence="8">
    <location>
        <begin position="21"/>
        <end position="428"/>
    </location>
</feature>
<feature type="compositionally biased region" description="Low complexity" evidence="7">
    <location>
        <begin position="375"/>
        <end position="397"/>
    </location>
</feature>
<comment type="caution">
    <text evidence="11">The sequence shown here is derived from an EMBL/GenBank/DDBJ whole genome shotgun (WGS) entry which is preliminary data.</text>
</comment>
<dbReference type="InterPro" id="IPR050931">
    <property type="entry name" value="Mito_Protein_Transport_Metaxin"/>
</dbReference>